<evidence type="ECO:0000313" key="3">
    <source>
        <dbReference type="Proteomes" id="UP000263642"/>
    </source>
</evidence>
<accession>A0A3D3R273</accession>
<feature type="transmembrane region" description="Helical" evidence="1">
    <location>
        <begin position="20"/>
        <end position="38"/>
    </location>
</feature>
<name>A0A3D3R273_9PLAN</name>
<protein>
    <submittedName>
        <fullName evidence="2">Uncharacterized protein</fullName>
    </submittedName>
</protein>
<evidence type="ECO:0000313" key="2">
    <source>
        <dbReference type="EMBL" id="HCO22954.1"/>
    </source>
</evidence>
<gene>
    <name evidence="2" type="ORF">DIT97_07815</name>
</gene>
<dbReference type="EMBL" id="DQAY01000048">
    <property type="protein sequence ID" value="HCO22954.1"/>
    <property type="molecule type" value="Genomic_DNA"/>
</dbReference>
<keyword evidence="1" id="KW-0472">Membrane</keyword>
<keyword evidence="1" id="KW-1133">Transmembrane helix</keyword>
<organism evidence="2 3">
    <name type="scientific">Gimesia maris</name>
    <dbReference type="NCBI Taxonomy" id="122"/>
    <lineage>
        <taxon>Bacteria</taxon>
        <taxon>Pseudomonadati</taxon>
        <taxon>Planctomycetota</taxon>
        <taxon>Planctomycetia</taxon>
        <taxon>Planctomycetales</taxon>
        <taxon>Planctomycetaceae</taxon>
        <taxon>Gimesia</taxon>
    </lineage>
</organism>
<dbReference type="Proteomes" id="UP000263642">
    <property type="component" value="Unassembled WGS sequence"/>
</dbReference>
<keyword evidence="1" id="KW-0812">Transmembrane</keyword>
<dbReference type="AlphaFoldDB" id="A0A3D3R273"/>
<reference evidence="2 3" key="1">
    <citation type="journal article" date="2018" name="Nat. Biotechnol.">
        <title>A standardized bacterial taxonomy based on genome phylogeny substantially revises the tree of life.</title>
        <authorList>
            <person name="Parks D.H."/>
            <person name="Chuvochina M."/>
            <person name="Waite D.W."/>
            <person name="Rinke C."/>
            <person name="Skarshewski A."/>
            <person name="Chaumeil P.A."/>
            <person name="Hugenholtz P."/>
        </authorList>
    </citation>
    <scope>NUCLEOTIDE SEQUENCE [LARGE SCALE GENOMIC DNA]</scope>
    <source>
        <strain evidence="2">UBA9375</strain>
    </source>
</reference>
<comment type="caution">
    <text evidence="2">The sequence shown here is derived from an EMBL/GenBank/DDBJ whole genome shotgun (WGS) entry which is preliminary data.</text>
</comment>
<evidence type="ECO:0000256" key="1">
    <source>
        <dbReference type="SAM" id="Phobius"/>
    </source>
</evidence>
<sequence>MTGDERQQETKTKPKGLRRWFLAGFLIVFFAMGFWFRFTAVGGPPGTLMQVNLFQFYYYEAGTWLRSSGELAALMPSLSHILMTLGFHLVCAGVAGFVFVGFGWGIRKLQGVS</sequence>
<proteinExistence type="predicted"/>
<feature type="transmembrane region" description="Helical" evidence="1">
    <location>
        <begin position="81"/>
        <end position="106"/>
    </location>
</feature>